<organism evidence="2 3">
    <name type="scientific">Clostridium fungisolvens</name>
    <dbReference type="NCBI Taxonomy" id="1604897"/>
    <lineage>
        <taxon>Bacteria</taxon>
        <taxon>Bacillati</taxon>
        <taxon>Bacillota</taxon>
        <taxon>Clostridia</taxon>
        <taxon>Eubacteriales</taxon>
        <taxon>Clostridiaceae</taxon>
        <taxon>Clostridium</taxon>
    </lineage>
</organism>
<reference evidence="2 3" key="1">
    <citation type="submission" date="2020-07" db="EMBL/GenBank/DDBJ databases">
        <title>A new beta-1,3-glucan-decomposing anaerobic bacterium isolated from anoxic soil subjected to biological soil disinfestation.</title>
        <authorList>
            <person name="Ueki A."/>
            <person name="Tonouchi A."/>
        </authorList>
    </citation>
    <scope>NUCLEOTIDE SEQUENCE [LARGE SCALE GENOMIC DNA]</scope>
    <source>
        <strain evidence="2 3">TW1</strain>
    </source>
</reference>
<accession>A0A6V8SMA8</accession>
<dbReference type="RefSeq" id="WP_183279353.1">
    <property type="nucleotide sequence ID" value="NZ_BLZR01000001.1"/>
</dbReference>
<dbReference type="EMBL" id="BLZR01000001">
    <property type="protein sequence ID" value="GFP78030.1"/>
    <property type="molecule type" value="Genomic_DNA"/>
</dbReference>
<keyword evidence="1" id="KW-0812">Transmembrane</keyword>
<evidence type="ECO:0000313" key="2">
    <source>
        <dbReference type="EMBL" id="GFP78030.1"/>
    </source>
</evidence>
<dbReference type="Proteomes" id="UP000580568">
    <property type="component" value="Unassembled WGS sequence"/>
</dbReference>
<name>A0A6V8SMA8_9CLOT</name>
<comment type="caution">
    <text evidence="2">The sequence shown here is derived from an EMBL/GenBank/DDBJ whole genome shotgun (WGS) entry which is preliminary data.</text>
</comment>
<feature type="transmembrane region" description="Helical" evidence="1">
    <location>
        <begin position="43"/>
        <end position="61"/>
    </location>
</feature>
<keyword evidence="1" id="KW-0472">Membrane</keyword>
<protein>
    <submittedName>
        <fullName evidence="2">Uncharacterized protein</fullName>
    </submittedName>
</protein>
<feature type="transmembrane region" description="Helical" evidence="1">
    <location>
        <begin position="18"/>
        <end position="37"/>
    </location>
</feature>
<dbReference type="AlphaFoldDB" id="A0A6V8SMA8"/>
<keyword evidence="3" id="KW-1185">Reference proteome</keyword>
<keyword evidence="1" id="KW-1133">Transmembrane helix</keyword>
<gene>
    <name evidence="2" type="ORF">bsdtw1_04222</name>
</gene>
<evidence type="ECO:0000313" key="3">
    <source>
        <dbReference type="Proteomes" id="UP000580568"/>
    </source>
</evidence>
<proteinExistence type="predicted"/>
<evidence type="ECO:0000256" key="1">
    <source>
        <dbReference type="SAM" id="Phobius"/>
    </source>
</evidence>
<sequence length="70" mass="7582">MERKLKELLSVTDDDIRYLAYGIGSGTTIGLILGFFISNPPLGFSLGGVLGIIVSGIYSIYKKLVESKKD</sequence>